<evidence type="ECO:0000256" key="6">
    <source>
        <dbReference type="ARBA" id="ARBA00022777"/>
    </source>
</evidence>
<dbReference type="InterPro" id="IPR020590">
    <property type="entry name" value="Guanylate_kinase_CS"/>
</dbReference>
<dbReference type="GO" id="GO:0004385">
    <property type="term" value="F:GMP kinase activity"/>
    <property type="evidence" value="ECO:0007669"/>
    <property type="project" value="UniProtKB-UniRule"/>
</dbReference>
<dbReference type="InterPro" id="IPR017665">
    <property type="entry name" value="Guanylate_kinase"/>
</dbReference>
<name>A0A1H3APM0_9RHOB</name>
<evidence type="ECO:0000256" key="8">
    <source>
        <dbReference type="ARBA" id="ARBA00030128"/>
    </source>
</evidence>
<feature type="binding site" evidence="9">
    <location>
        <begin position="32"/>
        <end position="39"/>
    </location>
    <ligand>
        <name>ATP</name>
        <dbReference type="ChEBI" id="CHEBI:30616"/>
    </ligand>
</feature>
<dbReference type="EMBL" id="FNMZ01000004">
    <property type="protein sequence ID" value="SDX31535.1"/>
    <property type="molecule type" value="Genomic_DNA"/>
</dbReference>
<evidence type="ECO:0000256" key="9">
    <source>
        <dbReference type="HAMAP-Rule" id="MF_00328"/>
    </source>
</evidence>
<dbReference type="PANTHER" id="PTHR23117">
    <property type="entry name" value="GUANYLATE KINASE-RELATED"/>
    <property type="match status" value="1"/>
</dbReference>
<comment type="catalytic activity">
    <reaction evidence="9">
        <text>GMP + ATP = GDP + ADP</text>
        <dbReference type="Rhea" id="RHEA:20780"/>
        <dbReference type="ChEBI" id="CHEBI:30616"/>
        <dbReference type="ChEBI" id="CHEBI:58115"/>
        <dbReference type="ChEBI" id="CHEBI:58189"/>
        <dbReference type="ChEBI" id="CHEBI:456216"/>
        <dbReference type="EC" id="2.7.4.8"/>
    </reaction>
</comment>
<dbReference type="AlphaFoldDB" id="A0A1H3APM0"/>
<dbReference type="HAMAP" id="MF_00328">
    <property type="entry name" value="Guanylate_kinase"/>
    <property type="match status" value="1"/>
</dbReference>
<dbReference type="PANTHER" id="PTHR23117:SF13">
    <property type="entry name" value="GUANYLATE KINASE"/>
    <property type="match status" value="1"/>
</dbReference>
<dbReference type="SMART" id="SM00072">
    <property type="entry name" value="GuKc"/>
    <property type="match status" value="1"/>
</dbReference>
<feature type="domain" description="Guanylate kinase-like" evidence="10">
    <location>
        <begin position="25"/>
        <end position="205"/>
    </location>
</feature>
<dbReference type="PROSITE" id="PS50052">
    <property type="entry name" value="GUANYLATE_KINASE_2"/>
    <property type="match status" value="1"/>
</dbReference>
<organism evidence="11 12">
    <name type="scientific">Albimonas donghaensis</name>
    <dbReference type="NCBI Taxonomy" id="356660"/>
    <lineage>
        <taxon>Bacteria</taxon>
        <taxon>Pseudomonadati</taxon>
        <taxon>Pseudomonadota</taxon>
        <taxon>Alphaproteobacteria</taxon>
        <taxon>Rhodobacterales</taxon>
        <taxon>Paracoccaceae</taxon>
        <taxon>Albimonas</taxon>
    </lineage>
</organism>
<dbReference type="FunFam" id="3.30.63.10:FF:000002">
    <property type="entry name" value="Guanylate kinase 1"/>
    <property type="match status" value="1"/>
</dbReference>
<keyword evidence="4 9" id="KW-0808">Transferase</keyword>
<dbReference type="Pfam" id="PF00625">
    <property type="entry name" value="Guanylate_kin"/>
    <property type="match status" value="1"/>
</dbReference>
<dbReference type="Gene3D" id="3.40.50.300">
    <property type="entry name" value="P-loop containing nucleotide triphosphate hydrolases"/>
    <property type="match status" value="1"/>
</dbReference>
<dbReference type="EC" id="2.7.4.8" evidence="2 9"/>
<dbReference type="SUPFAM" id="SSF52540">
    <property type="entry name" value="P-loop containing nucleoside triphosphate hydrolases"/>
    <property type="match status" value="1"/>
</dbReference>
<dbReference type="InterPro" id="IPR027417">
    <property type="entry name" value="P-loop_NTPase"/>
</dbReference>
<dbReference type="Gene3D" id="3.30.63.10">
    <property type="entry name" value="Guanylate Kinase phosphate binding domain"/>
    <property type="match status" value="1"/>
</dbReference>
<evidence type="ECO:0000313" key="11">
    <source>
        <dbReference type="EMBL" id="SDX31535.1"/>
    </source>
</evidence>
<evidence type="ECO:0000256" key="7">
    <source>
        <dbReference type="ARBA" id="ARBA00022840"/>
    </source>
</evidence>
<dbReference type="OrthoDB" id="9808150at2"/>
<protein>
    <recommendedName>
        <fullName evidence="3 9">Guanylate kinase</fullName>
        <ecNumber evidence="2 9">2.7.4.8</ecNumber>
    </recommendedName>
    <alternativeName>
        <fullName evidence="8 9">GMP kinase</fullName>
    </alternativeName>
</protein>
<evidence type="ECO:0000259" key="10">
    <source>
        <dbReference type="PROSITE" id="PS50052"/>
    </source>
</evidence>
<sequence length="233" mass="26203">MTDAPASAPASDVAEARRQAETRRGILFILSSPSGAGKSTISRRLLADDPEFSFSISATTRAPRPGEVDGREYHFRTREQFEAMVEAGELLEHAEVFGNFYGTPRAPVEAALEAGRDVLFDVDWQGGQQLRNSALREAVASVFILPPSIAELERRLRARAQDPDAVIAHRMARARDEISHWDAYDYVLINDDLDRCEQEIRRILAAERLRRARRPGLVGFVQGLNREFQDRRS</sequence>
<evidence type="ECO:0000256" key="4">
    <source>
        <dbReference type="ARBA" id="ARBA00022679"/>
    </source>
</evidence>
<dbReference type="GO" id="GO:0005829">
    <property type="term" value="C:cytosol"/>
    <property type="evidence" value="ECO:0007669"/>
    <property type="project" value="TreeGrafter"/>
</dbReference>
<evidence type="ECO:0000256" key="1">
    <source>
        <dbReference type="ARBA" id="ARBA00005790"/>
    </source>
</evidence>
<dbReference type="CDD" id="cd00071">
    <property type="entry name" value="GMPK"/>
    <property type="match status" value="1"/>
</dbReference>
<evidence type="ECO:0000256" key="2">
    <source>
        <dbReference type="ARBA" id="ARBA00012961"/>
    </source>
</evidence>
<keyword evidence="6 9" id="KW-0418">Kinase</keyword>
<evidence type="ECO:0000256" key="3">
    <source>
        <dbReference type="ARBA" id="ARBA00016296"/>
    </source>
</evidence>
<comment type="function">
    <text evidence="9">Essential for recycling GMP and indirectly, cGMP.</text>
</comment>
<evidence type="ECO:0000256" key="5">
    <source>
        <dbReference type="ARBA" id="ARBA00022741"/>
    </source>
</evidence>
<dbReference type="STRING" id="356660.SAMN05444336_104271"/>
<reference evidence="11 12" key="1">
    <citation type="submission" date="2016-10" db="EMBL/GenBank/DDBJ databases">
        <authorList>
            <person name="de Groot N.N."/>
        </authorList>
    </citation>
    <scope>NUCLEOTIDE SEQUENCE [LARGE SCALE GENOMIC DNA]</scope>
    <source>
        <strain evidence="11 12">DSM 17890</strain>
    </source>
</reference>
<proteinExistence type="inferred from homology"/>
<dbReference type="RefSeq" id="WP_092682595.1">
    <property type="nucleotide sequence ID" value="NZ_FNMZ01000004.1"/>
</dbReference>
<accession>A0A1H3APM0</accession>
<comment type="similarity">
    <text evidence="1 9">Belongs to the guanylate kinase family.</text>
</comment>
<dbReference type="Proteomes" id="UP000199118">
    <property type="component" value="Unassembled WGS sequence"/>
</dbReference>
<keyword evidence="5 9" id="KW-0547">Nucleotide-binding</keyword>
<comment type="subcellular location">
    <subcellularLocation>
        <location evidence="9">Cytoplasm</location>
    </subcellularLocation>
</comment>
<dbReference type="GO" id="GO:0005524">
    <property type="term" value="F:ATP binding"/>
    <property type="evidence" value="ECO:0007669"/>
    <property type="project" value="UniProtKB-UniRule"/>
</dbReference>
<keyword evidence="12" id="KW-1185">Reference proteome</keyword>
<gene>
    <name evidence="9" type="primary">gmk</name>
    <name evidence="11" type="ORF">SAMN05444336_104271</name>
</gene>
<dbReference type="InterPro" id="IPR008144">
    <property type="entry name" value="Guanylate_kin-like_dom"/>
</dbReference>
<dbReference type="PROSITE" id="PS00856">
    <property type="entry name" value="GUANYLATE_KINASE_1"/>
    <property type="match status" value="1"/>
</dbReference>
<keyword evidence="9" id="KW-0963">Cytoplasm</keyword>
<evidence type="ECO:0000313" key="12">
    <source>
        <dbReference type="Proteomes" id="UP000199118"/>
    </source>
</evidence>
<dbReference type="NCBIfam" id="TIGR03263">
    <property type="entry name" value="guanyl_kin"/>
    <property type="match status" value="1"/>
</dbReference>
<dbReference type="InterPro" id="IPR008145">
    <property type="entry name" value="GK/Ca_channel_bsu"/>
</dbReference>
<keyword evidence="7 9" id="KW-0067">ATP-binding</keyword>